<accession>A0AA38RRK5</accession>
<protein>
    <recommendedName>
        <fullName evidence="3">tetrahydrofolate synthase</fullName>
        <ecNumber evidence="3">6.3.2.17</ecNumber>
    </recommendedName>
    <alternativeName>
        <fullName evidence="11">Folylpoly-gamma-glutamate synthetase</fullName>
    </alternativeName>
    <alternativeName>
        <fullName evidence="10">Tetrahydrofolylpolyglutamate synthase</fullName>
    </alternativeName>
</protein>
<keyword evidence="7" id="KW-0547">Nucleotide-binding</keyword>
<keyword evidence="9" id="KW-0460">Magnesium</keyword>
<organism evidence="13 14">
    <name type="scientific">Pleurostoma richardsiae</name>
    <dbReference type="NCBI Taxonomy" id="41990"/>
    <lineage>
        <taxon>Eukaryota</taxon>
        <taxon>Fungi</taxon>
        <taxon>Dikarya</taxon>
        <taxon>Ascomycota</taxon>
        <taxon>Pezizomycotina</taxon>
        <taxon>Sordariomycetes</taxon>
        <taxon>Sordariomycetidae</taxon>
        <taxon>Calosphaeriales</taxon>
        <taxon>Pleurostomataceae</taxon>
        <taxon>Pleurostoma</taxon>
    </lineage>
</organism>
<evidence type="ECO:0000256" key="1">
    <source>
        <dbReference type="ARBA" id="ARBA00005150"/>
    </source>
</evidence>
<keyword evidence="14" id="KW-1185">Reference proteome</keyword>
<comment type="pathway">
    <text evidence="1">Cofactor biosynthesis; tetrahydrofolylpolyglutamate biosynthesis.</text>
</comment>
<comment type="caution">
    <text evidence="13">The sequence shown here is derived from an EMBL/GenBank/DDBJ whole genome shotgun (WGS) entry which is preliminary data.</text>
</comment>
<dbReference type="SUPFAM" id="SSF53623">
    <property type="entry name" value="MurD-like peptide ligases, catalytic domain"/>
    <property type="match status" value="1"/>
</dbReference>
<dbReference type="GO" id="GO:0005739">
    <property type="term" value="C:mitochondrion"/>
    <property type="evidence" value="ECO:0007669"/>
    <property type="project" value="TreeGrafter"/>
</dbReference>
<dbReference type="NCBIfam" id="TIGR01499">
    <property type="entry name" value="folC"/>
    <property type="match status" value="1"/>
</dbReference>
<dbReference type="SUPFAM" id="SSF53244">
    <property type="entry name" value="MurD-like peptide ligases, peptide-binding domain"/>
    <property type="match status" value="1"/>
</dbReference>
<evidence type="ECO:0000256" key="8">
    <source>
        <dbReference type="ARBA" id="ARBA00022840"/>
    </source>
</evidence>
<reference evidence="13" key="1">
    <citation type="submission" date="2022-07" db="EMBL/GenBank/DDBJ databases">
        <title>Fungi with potential for degradation of polypropylene.</title>
        <authorList>
            <person name="Gostincar C."/>
        </authorList>
    </citation>
    <scope>NUCLEOTIDE SEQUENCE</scope>
    <source>
        <strain evidence="13">EXF-13308</strain>
    </source>
</reference>
<dbReference type="Proteomes" id="UP001174694">
    <property type="component" value="Unassembled WGS sequence"/>
</dbReference>
<keyword evidence="5" id="KW-0436">Ligase</keyword>
<evidence type="ECO:0000256" key="10">
    <source>
        <dbReference type="ARBA" id="ARBA00030592"/>
    </source>
</evidence>
<proteinExistence type="inferred from homology"/>
<evidence type="ECO:0000256" key="7">
    <source>
        <dbReference type="ARBA" id="ARBA00022741"/>
    </source>
</evidence>
<dbReference type="AlphaFoldDB" id="A0AA38RRK5"/>
<keyword evidence="6" id="KW-0479">Metal-binding</keyword>
<dbReference type="PANTHER" id="PTHR11136:SF5">
    <property type="entry name" value="FOLYLPOLYGLUTAMATE SYNTHASE, MITOCHONDRIAL"/>
    <property type="match status" value="1"/>
</dbReference>
<name>A0AA38RRK5_9PEZI</name>
<comment type="similarity">
    <text evidence="2">Belongs to the folylpolyglutamate synthase family.</text>
</comment>
<evidence type="ECO:0000256" key="6">
    <source>
        <dbReference type="ARBA" id="ARBA00022723"/>
    </source>
</evidence>
<dbReference type="EMBL" id="JANBVO010000033">
    <property type="protein sequence ID" value="KAJ9137647.1"/>
    <property type="molecule type" value="Genomic_DNA"/>
</dbReference>
<dbReference type="Gene3D" id="3.90.190.20">
    <property type="entry name" value="Mur ligase, C-terminal domain"/>
    <property type="match status" value="1"/>
</dbReference>
<evidence type="ECO:0000256" key="9">
    <source>
        <dbReference type="ARBA" id="ARBA00022842"/>
    </source>
</evidence>
<evidence type="ECO:0000256" key="3">
    <source>
        <dbReference type="ARBA" id="ARBA00013025"/>
    </source>
</evidence>
<comment type="catalytic activity">
    <reaction evidence="12">
        <text>(6S)-5,6,7,8-tetrahydrofolyl-(gamma-L-Glu)(n) + L-glutamate + ATP = (6S)-5,6,7,8-tetrahydrofolyl-(gamma-L-Glu)(n+1) + ADP + phosphate + H(+)</text>
        <dbReference type="Rhea" id="RHEA:10580"/>
        <dbReference type="Rhea" id="RHEA-COMP:14738"/>
        <dbReference type="Rhea" id="RHEA-COMP:14740"/>
        <dbReference type="ChEBI" id="CHEBI:15378"/>
        <dbReference type="ChEBI" id="CHEBI:29985"/>
        <dbReference type="ChEBI" id="CHEBI:30616"/>
        <dbReference type="ChEBI" id="CHEBI:43474"/>
        <dbReference type="ChEBI" id="CHEBI:141005"/>
        <dbReference type="ChEBI" id="CHEBI:456216"/>
        <dbReference type="EC" id="6.3.2.17"/>
    </reaction>
</comment>
<dbReference type="GO" id="GO:0005829">
    <property type="term" value="C:cytosol"/>
    <property type="evidence" value="ECO:0007669"/>
    <property type="project" value="TreeGrafter"/>
</dbReference>
<dbReference type="InterPro" id="IPR036565">
    <property type="entry name" value="Mur-like_cat_sf"/>
</dbReference>
<dbReference type="GO" id="GO:0046872">
    <property type="term" value="F:metal ion binding"/>
    <property type="evidence" value="ECO:0007669"/>
    <property type="project" value="UniProtKB-KW"/>
</dbReference>
<dbReference type="GO" id="GO:0004326">
    <property type="term" value="F:tetrahydrofolylpolyglutamate synthase activity"/>
    <property type="evidence" value="ECO:0007669"/>
    <property type="project" value="UniProtKB-EC"/>
</dbReference>
<sequence>MSRLYEDAVQILRSRSRPLFVRPTKNQPNNFGMKSWLADLGHKNTSDLEVIHITGTKGKGSTAAITESLLRTHFRHLSKPIKIGLYTSPHLRTERERIRINFQPIAENLFAQHFFEVWDTLRDKAGDEQDMPGYLQLLALLSVHIFKQEKVDVAIYEVHAGGRKDATNIFDRAVACGFTIIGLDHIDLLGPTIQDIAWHKSGIMKPGTPAFSVIQQRAARDVLKSEATQIGCSLTFLECSANLPKHPNIGLAAQKMNASLAISLANAYLSRYRDELSQKDIEVGIAECKWPGRFQLIRKGISRWFLDCAHNTLSLSVALDWFESVVCTPTSSQLSESCPRVLIFGHESTRNTQELIQTIVQHCKNHQFHFDRVILTPYERYGQKIHDTAVERHAAFWQSMQGSVRVSCAASVADALAMAERASTQTGVETLICGSTHLVGQALALLEDNGL</sequence>
<keyword evidence="8" id="KW-0067">ATP-binding</keyword>
<evidence type="ECO:0000256" key="5">
    <source>
        <dbReference type="ARBA" id="ARBA00022598"/>
    </source>
</evidence>
<dbReference type="InterPro" id="IPR036615">
    <property type="entry name" value="Mur_ligase_C_dom_sf"/>
</dbReference>
<gene>
    <name evidence="13" type="ORF">NKR23_g8938</name>
</gene>
<evidence type="ECO:0000256" key="11">
    <source>
        <dbReference type="ARBA" id="ARBA00030876"/>
    </source>
</evidence>
<evidence type="ECO:0000256" key="12">
    <source>
        <dbReference type="ARBA" id="ARBA00047493"/>
    </source>
</evidence>
<keyword evidence="4" id="KW-0554">One-carbon metabolism</keyword>
<dbReference type="Gene3D" id="3.40.1190.10">
    <property type="entry name" value="Mur-like, catalytic domain"/>
    <property type="match status" value="1"/>
</dbReference>
<dbReference type="EC" id="6.3.2.17" evidence="3"/>
<dbReference type="GO" id="GO:0006730">
    <property type="term" value="P:one-carbon metabolic process"/>
    <property type="evidence" value="ECO:0007669"/>
    <property type="project" value="UniProtKB-KW"/>
</dbReference>
<evidence type="ECO:0000256" key="4">
    <source>
        <dbReference type="ARBA" id="ARBA00022563"/>
    </source>
</evidence>
<dbReference type="InterPro" id="IPR001645">
    <property type="entry name" value="Folylpolyglutamate_synth"/>
</dbReference>
<evidence type="ECO:0000256" key="2">
    <source>
        <dbReference type="ARBA" id="ARBA00008276"/>
    </source>
</evidence>
<evidence type="ECO:0000313" key="14">
    <source>
        <dbReference type="Proteomes" id="UP001174694"/>
    </source>
</evidence>
<evidence type="ECO:0000313" key="13">
    <source>
        <dbReference type="EMBL" id="KAJ9137647.1"/>
    </source>
</evidence>
<dbReference type="PANTHER" id="PTHR11136">
    <property type="entry name" value="FOLYLPOLYGLUTAMATE SYNTHASE-RELATED"/>
    <property type="match status" value="1"/>
</dbReference>
<dbReference type="GO" id="GO:0005524">
    <property type="term" value="F:ATP binding"/>
    <property type="evidence" value="ECO:0007669"/>
    <property type="project" value="UniProtKB-KW"/>
</dbReference>